<dbReference type="InterPro" id="IPR003715">
    <property type="entry name" value="Poly_export_N"/>
</dbReference>
<dbReference type="OrthoDB" id="197007at2"/>
<dbReference type="Pfam" id="PF02563">
    <property type="entry name" value="Poly_export"/>
    <property type="match status" value="1"/>
</dbReference>
<feature type="chain" id="PRO_5019233227" evidence="2">
    <location>
        <begin position="20"/>
        <end position="186"/>
    </location>
</feature>
<keyword evidence="6" id="KW-1185">Reference proteome</keyword>
<gene>
    <name evidence="5" type="ORF">D3876_04895</name>
</gene>
<evidence type="ECO:0000256" key="2">
    <source>
        <dbReference type="SAM" id="SignalP"/>
    </source>
</evidence>
<evidence type="ECO:0000256" key="1">
    <source>
        <dbReference type="ARBA" id="ARBA00022729"/>
    </source>
</evidence>
<name>A0A418WQW5_9SPHN</name>
<comment type="caution">
    <text evidence="5">The sequence shown here is derived from an EMBL/GenBank/DDBJ whole genome shotgun (WGS) entry which is preliminary data.</text>
</comment>
<sequence length="186" mass="19909">MKMLAFACAAALFGLQGCATPASELPKMYEITDTAYRLGAGDEVRITVYGMDQMTNTYVVGDGGTISLPLLETMPVEGKTPAEVEKAIADAILAKQLVLQPSVSAQVQKYRPFYILGEVQKPGQYPYAPGLSVTSAVSIAGGFTFRADKTQFAIQRKSGQKMVKGQVGPDAPVLPGDTVTVYESWF</sequence>
<dbReference type="GO" id="GO:0015159">
    <property type="term" value="F:polysaccharide transmembrane transporter activity"/>
    <property type="evidence" value="ECO:0007669"/>
    <property type="project" value="InterPro"/>
</dbReference>
<feature type="domain" description="Polysaccharide export protein N-terminal" evidence="3">
    <location>
        <begin position="33"/>
        <end position="107"/>
    </location>
</feature>
<feature type="domain" description="Soluble ligand binding" evidence="4">
    <location>
        <begin position="113"/>
        <end position="162"/>
    </location>
</feature>
<accession>A0A418WQW5</accession>
<dbReference type="RefSeq" id="WP_119760001.1">
    <property type="nucleotide sequence ID" value="NZ_QYUM01000002.1"/>
</dbReference>
<dbReference type="PANTHER" id="PTHR33619:SF3">
    <property type="entry name" value="POLYSACCHARIDE EXPORT PROTEIN GFCE-RELATED"/>
    <property type="match status" value="1"/>
</dbReference>
<keyword evidence="1 2" id="KW-0732">Signal</keyword>
<feature type="signal peptide" evidence="2">
    <location>
        <begin position="1"/>
        <end position="19"/>
    </location>
</feature>
<dbReference type="Proteomes" id="UP000286100">
    <property type="component" value="Unassembled WGS sequence"/>
</dbReference>
<organism evidence="5 6">
    <name type="scientific">Sphingomonas cavernae</name>
    <dbReference type="NCBI Taxonomy" id="2320861"/>
    <lineage>
        <taxon>Bacteria</taxon>
        <taxon>Pseudomonadati</taxon>
        <taxon>Pseudomonadota</taxon>
        <taxon>Alphaproteobacteria</taxon>
        <taxon>Sphingomonadales</taxon>
        <taxon>Sphingomonadaceae</taxon>
        <taxon>Sphingomonas</taxon>
    </lineage>
</organism>
<protein>
    <submittedName>
        <fullName evidence="5">Polysaccharide export protein</fullName>
    </submittedName>
</protein>
<evidence type="ECO:0000313" key="5">
    <source>
        <dbReference type="EMBL" id="RJF93645.1"/>
    </source>
</evidence>
<dbReference type="InterPro" id="IPR049712">
    <property type="entry name" value="Poly_export"/>
</dbReference>
<proteinExistence type="predicted"/>
<dbReference type="InterPro" id="IPR019554">
    <property type="entry name" value="Soluble_ligand-bd"/>
</dbReference>
<evidence type="ECO:0000313" key="6">
    <source>
        <dbReference type="Proteomes" id="UP000286100"/>
    </source>
</evidence>
<dbReference type="Gene3D" id="3.10.560.10">
    <property type="entry name" value="Outer membrane lipoprotein wza domain like"/>
    <property type="match status" value="1"/>
</dbReference>
<evidence type="ECO:0000259" key="4">
    <source>
        <dbReference type="Pfam" id="PF10531"/>
    </source>
</evidence>
<dbReference type="Pfam" id="PF10531">
    <property type="entry name" value="SLBB"/>
    <property type="match status" value="1"/>
</dbReference>
<dbReference type="PANTHER" id="PTHR33619">
    <property type="entry name" value="POLYSACCHARIDE EXPORT PROTEIN GFCE-RELATED"/>
    <property type="match status" value="1"/>
</dbReference>
<dbReference type="EMBL" id="QYUM01000002">
    <property type="protein sequence ID" value="RJF93645.1"/>
    <property type="molecule type" value="Genomic_DNA"/>
</dbReference>
<dbReference type="AlphaFoldDB" id="A0A418WQW5"/>
<dbReference type="PROSITE" id="PS51257">
    <property type="entry name" value="PROKAR_LIPOPROTEIN"/>
    <property type="match status" value="1"/>
</dbReference>
<reference evidence="5 6" key="1">
    <citation type="submission" date="2018-09" db="EMBL/GenBank/DDBJ databases">
        <authorList>
            <person name="Zhu H."/>
        </authorList>
    </citation>
    <scope>NUCLEOTIDE SEQUENCE [LARGE SCALE GENOMIC DNA]</scope>
    <source>
        <strain evidence="5 6">K2R01-6</strain>
    </source>
</reference>
<evidence type="ECO:0000259" key="3">
    <source>
        <dbReference type="Pfam" id="PF02563"/>
    </source>
</evidence>